<dbReference type="InterPro" id="IPR024998">
    <property type="entry name" value="DUF3906"/>
</dbReference>
<dbReference type="OrthoDB" id="2382322at2"/>
<dbReference type="EMBL" id="MLQR01000028">
    <property type="protein sequence ID" value="OIJ13433.1"/>
    <property type="molecule type" value="Genomic_DNA"/>
</dbReference>
<organism evidence="1 2">
    <name type="scientific">Anaerobacillus alkalilacustris</name>
    <dbReference type="NCBI Taxonomy" id="393763"/>
    <lineage>
        <taxon>Bacteria</taxon>
        <taxon>Bacillati</taxon>
        <taxon>Bacillota</taxon>
        <taxon>Bacilli</taxon>
        <taxon>Bacillales</taxon>
        <taxon>Bacillaceae</taxon>
        <taxon>Anaerobacillus</taxon>
    </lineage>
</organism>
<dbReference type="RefSeq" id="WP_071309582.1">
    <property type="nucleotide sequence ID" value="NZ_MLQR01000028.1"/>
</dbReference>
<reference evidence="1 2" key="1">
    <citation type="submission" date="2016-10" db="EMBL/GenBank/DDBJ databases">
        <title>Draft genome sequences of four alkaliphilic bacteria belonging to the Anaerobacillus genus.</title>
        <authorList>
            <person name="Bassil N.M."/>
            <person name="Lloyd J.R."/>
        </authorList>
    </citation>
    <scope>NUCLEOTIDE SEQUENCE [LARGE SCALE GENOMIC DNA]</scope>
    <source>
        <strain evidence="1 2">DSM 18345</strain>
    </source>
</reference>
<proteinExistence type="predicted"/>
<accession>A0A1S2LMV8</accession>
<evidence type="ECO:0000313" key="1">
    <source>
        <dbReference type="EMBL" id="OIJ13433.1"/>
    </source>
</evidence>
<dbReference type="AlphaFoldDB" id="A0A1S2LMV8"/>
<sequence length="67" mass="7637">MNLYHFTVLVDNNELPVIVAAENDEQAFKRAEIEVEKSFLKFPQIKEIVLLERKKITNSGTAFVIGS</sequence>
<dbReference type="Proteomes" id="UP000179524">
    <property type="component" value="Unassembled WGS sequence"/>
</dbReference>
<evidence type="ECO:0008006" key="3">
    <source>
        <dbReference type="Google" id="ProtNLM"/>
    </source>
</evidence>
<name>A0A1S2LMV8_9BACI</name>
<dbReference type="Pfam" id="PF13046">
    <property type="entry name" value="DUF3906"/>
    <property type="match status" value="1"/>
</dbReference>
<gene>
    <name evidence="1" type="ORF">BKP37_10695</name>
</gene>
<evidence type="ECO:0000313" key="2">
    <source>
        <dbReference type="Proteomes" id="UP000179524"/>
    </source>
</evidence>
<keyword evidence="2" id="KW-1185">Reference proteome</keyword>
<comment type="caution">
    <text evidence="1">The sequence shown here is derived from an EMBL/GenBank/DDBJ whole genome shotgun (WGS) entry which is preliminary data.</text>
</comment>
<protein>
    <recommendedName>
        <fullName evidence="3">DUF3906 domain-containing protein</fullName>
    </recommendedName>
</protein>